<keyword evidence="5" id="KW-1185">Reference proteome</keyword>
<evidence type="ECO:0000256" key="2">
    <source>
        <dbReference type="SAM" id="Phobius"/>
    </source>
</evidence>
<comment type="caution">
    <text evidence="4">The sequence shown here is derived from an EMBL/GenBank/DDBJ whole genome shotgun (WGS) entry which is preliminary data.</text>
</comment>
<dbReference type="AlphaFoldDB" id="A0A9X5E478"/>
<dbReference type="Pfam" id="PF12849">
    <property type="entry name" value="PBP_like_2"/>
    <property type="match status" value="1"/>
</dbReference>
<dbReference type="PANTHER" id="PTHR30570:SF1">
    <property type="entry name" value="PHOSPHATE-BINDING PROTEIN PSTS"/>
    <property type="match status" value="1"/>
</dbReference>
<evidence type="ECO:0000259" key="3">
    <source>
        <dbReference type="Pfam" id="PF12849"/>
    </source>
</evidence>
<accession>A0A9X5E478</accession>
<evidence type="ECO:0000256" key="1">
    <source>
        <dbReference type="ARBA" id="ARBA00022729"/>
    </source>
</evidence>
<dbReference type="InterPro" id="IPR024370">
    <property type="entry name" value="PBP_domain"/>
</dbReference>
<feature type="transmembrane region" description="Helical" evidence="2">
    <location>
        <begin position="16"/>
        <end position="41"/>
    </location>
</feature>
<evidence type="ECO:0000313" key="4">
    <source>
        <dbReference type="EMBL" id="NHC34598.1"/>
    </source>
</evidence>
<proteinExistence type="predicted"/>
<dbReference type="EMBL" id="JTJC03000002">
    <property type="protein sequence ID" value="NHC34598.1"/>
    <property type="molecule type" value="Genomic_DNA"/>
</dbReference>
<dbReference type="PANTHER" id="PTHR30570">
    <property type="entry name" value="PERIPLASMIC PHOSPHATE BINDING COMPONENT OF PHOSPHATE ABC TRANSPORTER"/>
    <property type="match status" value="1"/>
</dbReference>
<keyword evidence="2" id="KW-0472">Membrane</keyword>
<keyword evidence="2" id="KW-1133">Transmembrane helix</keyword>
<evidence type="ECO:0000313" key="5">
    <source>
        <dbReference type="Proteomes" id="UP000031532"/>
    </source>
</evidence>
<dbReference type="OrthoDB" id="506979at2"/>
<keyword evidence="2" id="KW-0812">Transmembrane</keyword>
<sequence>MFEKSNRTPIKKNKDVVLLIKGLIIGKVLTLLVIGGLLWWLKPQLWSSATATNQTSENPVATPNGSTYDRMTGIPSGTFNYGGSAAWIPIRQVVDAQIQQARPELQLRYIQPPNGNLSSSVGIQMLLDGKLDFAHSSRPLTAAEKALAQKQGLTLAEMPIAVDGIAAVVHPSLQISGLTVEQLQQIYQGKITNWSQLGGENLPIVPYTRHPQDGSPAAIFSTSEQTFGTNVRSVKSTTAALRLVNQTPGAIYYASARAVVHQCGVKPLPLGENSDRFVPPYREPLSQPCPNQRHQPNLAAFADGSYPLTRNLYAIVKQDGGKAQQAGEAYTRLLLSDQGQQALRQAGFVQAAAATAQNKPAN</sequence>
<dbReference type="Gene3D" id="3.40.190.10">
    <property type="entry name" value="Periplasmic binding protein-like II"/>
    <property type="match status" value="2"/>
</dbReference>
<dbReference type="Proteomes" id="UP000031532">
    <property type="component" value="Unassembled WGS sequence"/>
</dbReference>
<gene>
    <name evidence="4" type="ORF">QH73_0007975</name>
</gene>
<keyword evidence="1" id="KW-0732">Signal</keyword>
<protein>
    <submittedName>
        <fullName evidence="4">Phosphate ABC transporter substrate-binding protein</fullName>
    </submittedName>
</protein>
<feature type="domain" description="PBP" evidence="3">
    <location>
        <begin position="116"/>
        <end position="337"/>
    </location>
</feature>
<name>A0A9X5E478_9CYAN</name>
<dbReference type="InterPro" id="IPR050811">
    <property type="entry name" value="Phosphate_ABC_transporter"/>
</dbReference>
<reference evidence="4 5" key="1">
    <citation type="journal article" date="2015" name="Genome Announc.">
        <title>Draft Genome Sequence of the Terrestrial Cyanobacterium Scytonema millei VB511283, Isolated from Eastern India.</title>
        <authorList>
            <person name="Sen D."/>
            <person name="Chandrababunaidu M.M."/>
            <person name="Singh D."/>
            <person name="Sanghi N."/>
            <person name="Ghorai A."/>
            <person name="Mishra G.P."/>
            <person name="Madduluri M."/>
            <person name="Adhikary S.P."/>
            <person name="Tripathy S."/>
        </authorList>
    </citation>
    <scope>NUCLEOTIDE SEQUENCE [LARGE SCALE GENOMIC DNA]</scope>
    <source>
        <strain evidence="4 5">VB511283</strain>
    </source>
</reference>
<dbReference type="RefSeq" id="WP_039716842.1">
    <property type="nucleotide sequence ID" value="NZ_JTJC03000002.1"/>
</dbReference>
<dbReference type="SUPFAM" id="SSF53850">
    <property type="entry name" value="Periplasmic binding protein-like II"/>
    <property type="match status" value="1"/>
</dbReference>
<organism evidence="4 5">
    <name type="scientific">Scytonema millei VB511283</name>
    <dbReference type="NCBI Taxonomy" id="1245923"/>
    <lineage>
        <taxon>Bacteria</taxon>
        <taxon>Bacillati</taxon>
        <taxon>Cyanobacteriota</taxon>
        <taxon>Cyanophyceae</taxon>
        <taxon>Nostocales</taxon>
        <taxon>Scytonemataceae</taxon>
        <taxon>Scytonema</taxon>
    </lineage>
</organism>